<comment type="caution">
    <text evidence="3">The sequence shown here is derived from an EMBL/GenBank/DDBJ whole genome shotgun (WGS) entry which is preliminary data.</text>
</comment>
<feature type="transmembrane region" description="Helical" evidence="1">
    <location>
        <begin position="94"/>
        <end position="112"/>
    </location>
</feature>
<sequence>MAVFLSSLERMSNMLRFDLPPVWSHVVRWEAFLTSVFSVCALLVSPWFMLVPAVQGLVRGFFGHYKCPSHRVWAKLFEARGWAGKKENAGAKMFANKILMIASLVSLTAYALGSDIWRIPCMVLLVFSTMEWAFSFCAACWAYGAWYRAFPPKMP</sequence>
<evidence type="ECO:0000313" key="3">
    <source>
        <dbReference type="EMBL" id="RMW98972.1"/>
    </source>
</evidence>
<keyword evidence="4" id="KW-1185">Reference proteome</keyword>
<keyword evidence="1" id="KW-1133">Transmembrane helix</keyword>
<dbReference type="Pfam" id="PF14340">
    <property type="entry name" value="DUF4395"/>
    <property type="match status" value="1"/>
</dbReference>
<dbReference type="AlphaFoldDB" id="A0A3M6Q731"/>
<evidence type="ECO:0000259" key="2">
    <source>
        <dbReference type="Pfam" id="PF14340"/>
    </source>
</evidence>
<proteinExistence type="predicted"/>
<feature type="transmembrane region" description="Helical" evidence="1">
    <location>
        <begin position="31"/>
        <end position="51"/>
    </location>
</feature>
<organism evidence="3 4">
    <name type="scientific">Allofranklinella schreckenbergeri</name>
    <dbReference type="NCBI Taxonomy" id="1076744"/>
    <lineage>
        <taxon>Bacteria</taxon>
        <taxon>Pseudomonadati</taxon>
        <taxon>Pseudomonadota</taxon>
        <taxon>Betaproteobacteria</taxon>
        <taxon>Burkholderiales</taxon>
        <taxon>Comamonadaceae</taxon>
        <taxon>Allofranklinella</taxon>
    </lineage>
</organism>
<dbReference type="Proteomes" id="UP000267035">
    <property type="component" value="Unassembled WGS sequence"/>
</dbReference>
<protein>
    <submittedName>
        <fullName evidence="3">DUF4395 family protein</fullName>
    </submittedName>
</protein>
<reference evidence="3 4" key="1">
    <citation type="submission" date="2018-10" db="EMBL/GenBank/DDBJ databases">
        <title>Comamonadaceae CDC group NO-1 genome sequencing and assembly.</title>
        <authorList>
            <person name="Bernier A.-M."/>
            <person name="Bernard K."/>
        </authorList>
    </citation>
    <scope>NUCLEOTIDE SEQUENCE [LARGE SCALE GENOMIC DNA]</scope>
    <source>
        <strain evidence="3 4">NML161473</strain>
    </source>
</reference>
<evidence type="ECO:0000256" key="1">
    <source>
        <dbReference type="SAM" id="Phobius"/>
    </source>
</evidence>
<keyword evidence="1" id="KW-0812">Transmembrane</keyword>
<feature type="domain" description="DUF4395" evidence="2">
    <location>
        <begin position="25"/>
        <end position="148"/>
    </location>
</feature>
<name>A0A3M6Q731_9BURK</name>
<dbReference type="EMBL" id="RDQL01000009">
    <property type="protein sequence ID" value="RMW98972.1"/>
    <property type="molecule type" value="Genomic_DNA"/>
</dbReference>
<dbReference type="InterPro" id="IPR025508">
    <property type="entry name" value="DUF4395"/>
</dbReference>
<keyword evidence="1" id="KW-0472">Membrane</keyword>
<gene>
    <name evidence="3" type="ORF">EBQ25_07685</name>
</gene>
<accession>A0A3M6Q731</accession>
<evidence type="ECO:0000313" key="4">
    <source>
        <dbReference type="Proteomes" id="UP000267035"/>
    </source>
</evidence>
<feature type="transmembrane region" description="Helical" evidence="1">
    <location>
        <begin position="132"/>
        <end position="150"/>
    </location>
</feature>